<dbReference type="PROSITE" id="PS51257">
    <property type="entry name" value="PROKAR_LIPOPROTEIN"/>
    <property type="match status" value="1"/>
</dbReference>
<evidence type="ECO:0000313" key="3">
    <source>
        <dbReference type="EMBL" id="ALG82562.1"/>
    </source>
</evidence>
<dbReference type="KEGG" id="hsu:HLASF_1692"/>
<dbReference type="HOGENOM" id="CLU_1072023_0_0_2"/>
<feature type="region of interest" description="Disordered" evidence="1">
    <location>
        <begin position="216"/>
        <end position="236"/>
    </location>
</feature>
<dbReference type="EMBL" id="CP011564">
    <property type="protein sequence ID" value="ALG82562.1"/>
    <property type="molecule type" value="Genomic_DNA"/>
</dbReference>
<dbReference type="GeneID" id="26011014"/>
<protein>
    <recommendedName>
        <fullName evidence="6">Lipoprotein</fullName>
    </recommendedName>
</protein>
<dbReference type="Pfam" id="PF24381">
    <property type="entry name" value="DUF7537"/>
    <property type="match status" value="1"/>
</dbReference>
<dbReference type="PATRIC" id="fig|1604004.4.peg.1770"/>
<organism evidence="2 5">
    <name type="scientific">Halanaeroarchaeum sulfurireducens</name>
    <dbReference type="NCBI Taxonomy" id="1604004"/>
    <lineage>
        <taxon>Archaea</taxon>
        <taxon>Methanobacteriati</taxon>
        <taxon>Methanobacteriota</taxon>
        <taxon>Stenosarchaea group</taxon>
        <taxon>Halobacteria</taxon>
        <taxon>Halobacteriales</taxon>
        <taxon>Halobacteriaceae</taxon>
        <taxon>Halanaeroarchaeum</taxon>
    </lineage>
</organism>
<dbReference type="RefSeq" id="WP_050048851.1">
    <property type="nucleotide sequence ID" value="NZ_CP008874.1"/>
</dbReference>
<evidence type="ECO:0008006" key="6">
    <source>
        <dbReference type="Google" id="ProtNLM"/>
    </source>
</evidence>
<dbReference type="OrthoDB" id="237998at2157"/>
<proteinExistence type="predicted"/>
<reference evidence="4" key="2">
    <citation type="submission" date="2015-05" db="EMBL/GenBank/DDBJ databases">
        <title>Complete genome sequence of Halanaeroarchaeum sulfurireducens type strain M27-SA2, a sulfate-reducer haloarchaeon from marine anoxic lake Medee.</title>
        <authorList>
            <person name="Messina E."/>
            <person name="Kublanov I.V."/>
            <person name="Toshchakov S."/>
            <person name="Arcadi E."/>
            <person name="La Spada G."/>
            <person name="La Cono V."/>
            <person name="Yakimov M.M."/>
        </authorList>
    </citation>
    <scope>NUCLEOTIDE SEQUENCE [LARGE SCALE GENOMIC DNA]</scope>
    <source>
        <strain evidence="4">M27-SA2</strain>
    </source>
</reference>
<evidence type="ECO:0000313" key="4">
    <source>
        <dbReference type="Proteomes" id="UP000060390"/>
    </source>
</evidence>
<keyword evidence="5" id="KW-1185">Reference proteome</keyword>
<gene>
    <name evidence="3" type="ORF">HLASA_1679</name>
    <name evidence="2" type="ORF">HLASF_1692</name>
</gene>
<sequence>MHARTRTVAILALVVVTAGCLSAPGAGSSIDASAHDRALESAGSYTYTVQAAATVDGQAAGTSNLTAAVDQDNDRALIETTSAYGPVESYVANDTVVQRIGIEPPQYRTLETDMSAGDVVSTGVAPVVANHSFEANGTGTVDGQQVEIYEANATGANASLRQDLGEGVAVESVQVTLAVRQDGLVLRQQTTAELSLAGGETAGTYTRTVTFSDVGSTDVPTPDWLSEATDAASADA</sequence>
<name>A0A0F7PFW3_9EURY</name>
<evidence type="ECO:0000256" key="1">
    <source>
        <dbReference type="SAM" id="MobiDB-lite"/>
    </source>
</evidence>
<dbReference type="KEGG" id="hsf:HLASA_1679"/>
<dbReference type="STRING" id="1604004.HLASA_1679"/>
<evidence type="ECO:0000313" key="2">
    <source>
        <dbReference type="EMBL" id="AKH98168.1"/>
    </source>
</evidence>
<reference evidence="3 4" key="3">
    <citation type="journal article" date="2016" name="Stand. Genomic Sci.">
        <title>Complete genome sequence of 'Halanaeroarchaeum sulfurireducens' M27-SA2, a sulfur-reducing and acetate-oxidizing haloarchaeon from the deep-sea hypersaline anoxic lake Medee.</title>
        <authorList>
            <person name="Messina E."/>
            <person name="Sorokin D.Y."/>
            <person name="Kublanov I.V."/>
            <person name="Toshchakov S."/>
            <person name="Lopatina A."/>
            <person name="Arcadi E."/>
            <person name="Smedile F."/>
            <person name="La Spada G."/>
            <person name="La Cono V."/>
            <person name="Yakimov M.M."/>
        </authorList>
    </citation>
    <scope>NUCLEOTIDE SEQUENCE [LARGE SCALE GENOMIC DNA]</scope>
    <source>
        <strain evidence="3 4">M27-SA2</strain>
    </source>
</reference>
<dbReference type="Proteomes" id="UP000060390">
    <property type="component" value="Chromosome"/>
</dbReference>
<dbReference type="Gene3D" id="2.50.20.20">
    <property type="match status" value="1"/>
</dbReference>
<accession>A0A0F7PFW3</accession>
<evidence type="ECO:0000313" key="5">
    <source>
        <dbReference type="Proteomes" id="UP000069906"/>
    </source>
</evidence>
<dbReference type="EMBL" id="CP008874">
    <property type="protein sequence ID" value="AKH98168.1"/>
    <property type="molecule type" value="Genomic_DNA"/>
</dbReference>
<reference evidence="2 5" key="1">
    <citation type="journal article" date="2015" name="ISME J.">
        <title>Elemental sulfur and acetate can support life of a novel strictly anaerobic haloarchaeon.</title>
        <authorList>
            <person name="Sorokin D.Y."/>
            <person name="Kublanov I.V."/>
            <person name="Gavrilov S.N."/>
            <person name="Rojo D."/>
            <person name="Roman P."/>
            <person name="Golyshin P.N."/>
            <person name="Slepak V.Z."/>
            <person name="Smedile F."/>
            <person name="Ferrer M."/>
            <person name="Messina E."/>
            <person name="La Cono V."/>
            <person name="Yakimov M.M."/>
        </authorList>
    </citation>
    <scope>NUCLEOTIDE SEQUENCE [LARGE SCALE GENOMIC DNA]</scope>
    <source>
        <strain evidence="2 5">HSR2</strain>
    </source>
</reference>
<dbReference type="InterPro" id="IPR055959">
    <property type="entry name" value="DUF7537"/>
</dbReference>
<dbReference type="Proteomes" id="UP000069906">
    <property type="component" value="Chromosome"/>
</dbReference>
<dbReference type="AlphaFoldDB" id="A0A0F7PFW3"/>